<dbReference type="PANTHER" id="PTHR47074:SF11">
    <property type="entry name" value="REVERSE TRANSCRIPTASE-LIKE PROTEIN"/>
    <property type="match status" value="1"/>
</dbReference>
<sequence>MVGLESGLTWIMKVLGLEVGVREGVEAVDLSGEVINHGASWRIGTGTSVDIWGDNWLPTKNNPRIISPCKPGLPSNKVSNLIDPVQRVWKEQVLDRYFFEFETAVIKRIPLCQNSLPTKTNPVKRKVIAESVCDNCKQQQVDNAHALYHCSNLDSLWTSIRQWNHSTLKQSVSFIEMLGFVFVKNRNPELFISVIWAVWNRRNNLRLGKQVVPLSQLLQLARDRQLKRATLSVSSPTNRPQHSPFSWTPPATPCYKVNFDGATFAADGSAGLGVIIRNGDGQVMASLSQLILLPLTVIKVEALAA</sequence>
<protein>
    <recommendedName>
        <fullName evidence="3">Reverse transcriptase zinc-binding domain-containing protein</fullName>
    </recommendedName>
</protein>
<dbReference type="EMBL" id="JAZDWU010000004">
    <property type="protein sequence ID" value="KAL0006490.1"/>
    <property type="molecule type" value="Genomic_DNA"/>
</dbReference>
<organism evidence="1 2">
    <name type="scientific">Lithocarpus litseifolius</name>
    <dbReference type="NCBI Taxonomy" id="425828"/>
    <lineage>
        <taxon>Eukaryota</taxon>
        <taxon>Viridiplantae</taxon>
        <taxon>Streptophyta</taxon>
        <taxon>Embryophyta</taxon>
        <taxon>Tracheophyta</taxon>
        <taxon>Spermatophyta</taxon>
        <taxon>Magnoliopsida</taxon>
        <taxon>eudicotyledons</taxon>
        <taxon>Gunneridae</taxon>
        <taxon>Pentapetalae</taxon>
        <taxon>rosids</taxon>
        <taxon>fabids</taxon>
        <taxon>Fagales</taxon>
        <taxon>Fagaceae</taxon>
        <taxon>Lithocarpus</taxon>
    </lineage>
</organism>
<dbReference type="AlphaFoldDB" id="A0AAW2DB90"/>
<gene>
    <name evidence="1" type="ORF">SO802_014051</name>
</gene>
<keyword evidence="2" id="KW-1185">Reference proteome</keyword>
<evidence type="ECO:0008006" key="3">
    <source>
        <dbReference type="Google" id="ProtNLM"/>
    </source>
</evidence>
<evidence type="ECO:0000313" key="2">
    <source>
        <dbReference type="Proteomes" id="UP001459277"/>
    </source>
</evidence>
<reference evidence="1 2" key="1">
    <citation type="submission" date="2024-01" db="EMBL/GenBank/DDBJ databases">
        <title>A telomere-to-telomere, gap-free genome of sweet tea (Lithocarpus litseifolius).</title>
        <authorList>
            <person name="Zhou J."/>
        </authorList>
    </citation>
    <scope>NUCLEOTIDE SEQUENCE [LARGE SCALE GENOMIC DNA]</scope>
    <source>
        <strain evidence="1">Zhou-2022a</strain>
        <tissue evidence="1">Leaf</tissue>
    </source>
</reference>
<accession>A0AAW2DB90</accession>
<dbReference type="InterPro" id="IPR052929">
    <property type="entry name" value="RNase_H-like_EbsB-rel"/>
</dbReference>
<proteinExistence type="predicted"/>
<comment type="caution">
    <text evidence="1">The sequence shown here is derived from an EMBL/GenBank/DDBJ whole genome shotgun (WGS) entry which is preliminary data.</text>
</comment>
<dbReference type="Proteomes" id="UP001459277">
    <property type="component" value="Unassembled WGS sequence"/>
</dbReference>
<dbReference type="PANTHER" id="PTHR47074">
    <property type="entry name" value="BNAC02G40300D PROTEIN"/>
    <property type="match status" value="1"/>
</dbReference>
<name>A0AAW2DB90_9ROSI</name>
<evidence type="ECO:0000313" key="1">
    <source>
        <dbReference type="EMBL" id="KAL0006490.1"/>
    </source>
</evidence>